<comment type="caution">
    <text evidence="15">The sequence shown here is derived from an EMBL/GenBank/DDBJ whole genome shotgun (WGS) entry which is preliminary data.</text>
</comment>
<feature type="domain" description="Peptidase M48" evidence="14">
    <location>
        <begin position="78"/>
        <end position="290"/>
    </location>
</feature>
<dbReference type="GO" id="GO:0006508">
    <property type="term" value="P:proteolysis"/>
    <property type="evidence" value="ECO:0007669"/>
    <property type="project" value="UniProtKB-KW"/>
</dbReference>
<keyword evidence="8" id="KW-0378">Hydrolase</keyword>
<dbReference type="InterPro" id="IPR022919">
    <property type="entry name" value="Pept_M48_protease_HtpX"/>
</dbReference>
<dbReference type="InterPro" id="IPR050083">
    <property type="entry name" value="HtpX_protease"/>
</dbReference>
<dbReference type="EMBL" id="LAZR01005197">
    <property type="protein sequence ID" value="KKN01981.1"/>
    <property type="molecule type" value="Genomic_DNA"/>
</dbReference>
<keyword evidence="12 13" id="KW-0472">Membrane</keyword>
<name>A0A0F9PLS8_9ZZZZ</name>
<accession>A0A0F9PLS8</accession>
<evidence type="ECO:0000256" key="11">
    <source>
        <dbReference type="ARBA" id="ARBA00023049"/>
    </source>
</evidence>
<keyword evidence="10 13" id="KW-1133">Transmembrane helix</keyword>
<dbReference type="GO" id="GO:0005886">
    <property type="term" value="C:plasma membrane"/>
    <property type="evidence" value="ECO:0007669"/>
    <property type="project" value="UniProtKB-SubCell"/>
</dbReference>
<dbReference type="CDD" id="cd07340">
    <property type="entry name" value="M48B_Htpx_like"/>
    <property type="match status" value="1"/>
</dbReference>
<comment type="subcellular location">
    <subcellularLocation>
        <location evidence="2">Cell membrane</location>
        <topology evidence="2">Multi-pass membrane protein</topology>
    </subcellularLocation>
</comment>
<evidence type="ECO:0000259" key="14">
    <source>
        <dbReference type="Pfam" id="PF01435"/>
    </source>
</evidence>
<evidence type="ECO:0000313" key="15">
    <source>
        <dbReference type="EMBL" id="KKN01981.1"/>
    </source>
</evidence>
<evidence type="ECO:0000256" key="10">
    <source>
        <dbReference type="ARBA" id="ARBA00022989"/>
    </source>
</evidence>
<keyword evidence="5" id="KW-0645">Protease</keyword>
<reference evidence="15" key="1">
    <citation type="journal article" date="2015" name="Nature">
        <title>Complex archaea that bridge the gap between prokaryotes and eukaryotes.</title>
        <authorList>
            <person name="Spang A."/>
            <person name="Saw J.H."/>
            <person name="Jorgensen S.L."/>
            <person name="Zaremba-Niedzwiedzka K."/>
            <person name="Martijn J."/>
            <person name="Lind A.E."/>
            <person name="van Eijk R."/>
            <person name="Schleper C."/>
            <person name="Guy L."/>
            <person name="Ettema T.J."/>
        </authorList>
    </citation>
    <scope>NUCLEOTIDE SEQUENCE</scope>
</reference>
<evidence type="ECO:0000256" key="8">
    <source>
        <dbReference type="ARBA" id="ARBA00022801"/>
    </source>
</evidence>
<keyword evidence="9" id="KW-0862">Zinc</keyword>
<evidence type="ECO:0000256" key="1">
    <source>
        <dbReference type="ARBA" id="ARBA00001947"/>
    </source>
</evidence>
<feature type="transmembrane region" description="Helical" evidence="13">
    <location>
        <begin position="12"/>
        <end position="30"/>
    </location>
</feature>
<dbReference type="PANTHER" id="PTHR43221">
    <property type="entry name" value="PROTEASE HTPX"/>
    <property type="match status" value="1"/>
</dbReference>
<dbReference type="PANTHER" id="PTHR43221:SF1">
    <property type="entry name" value="PROTEASE HTPX"/>
    <property type="match status" value="1"/>
</dbReference>
<evidence type="ECO:0000256" key="2">
    <source>
        <dbReference type="ARBA" id="ARBA00004651"/>
    </source>
</evidence>
<dbReference type="HAMAP" id="MF_00188">
    <property type="entry name" value="Pept_M48_protease_HtpX"/>
    <property type="match status" value="1"/>
</dbReference>
<evidence type="ECO:0000256" key="7">
    <source>
        <dbReference type="ARBA" id="ARBA00022723"/>
    </source>
</evidence>
<dbReference type="GO" id="GO:0004222">
    <property type="term" value="F:metalloendopeptidase activity"/>
    <property type="evidence" value="ECO:0007669"/>
    <property type="project" value="InterPro"/>
</dbReference>
<evidence type="ECO:0000256" key="6">
    <source>
        <dbReference type="ARBA" id="ARBA00022692"/>
    </source>
</evidence>
<feature type="transmembrane region" description="Helical" evidence="13">
    <location>
        <begin position="188"/>
        <end position="210"/>
    </location>
</feature>
<evidence type="ECO:0000256" key="5">
    <source>
        <dbReference type="ARBA" id="ARBA00022670"/>
    </source>
</evidence>
<keyword evidence="11" id="KW-0482">Metalloprotease</keyword>
<keyword evidence="4" id="KW-1003">Cell membrane</keyword>
<feature type="transmembrane region" description="Helical" evidence="13">
    <location>
        <begin position="151"/>
        <end position="168"/>
    </location>
</feature>
<evidence type="ECO:0000256" key="12">
    <source>
        <dbReference type="ARBA" id="ARBA00023136"/>
    </source>
</evidence>
<evidence type="ECO:0000256" key="13">
    <source>
        <dbReference type="SAM" id="Phobius"/>
    </source>
</evidence>
<dbReference type="AlphaFoldDB" id="A0A0F9PLS8"/>
<dbReference type="GO" id="GO:0046872">
    <property type="term" value="F:metal ion binding"/>
    <property type="evidence" value="ECO:0007669"/>
    <property type="project" value="UniProtKB-KW"/>
</dbReference>
<comment type="cofactor">
    <cofactor evidence="1">
        <name>Zn(2+)</name>
        <dbReference type="ChEBI" id="CHEBI:29105"/>
    </cofactor>
</comment>
<evidence type="ECO:0000256" key="4">
    <source>
        <dbReference type="ARBA" id="ARBA00022475"/>
    </source>
</evidence>
<evidence type="ECO:0000256" key="9">
    <source>
        <dbReference type="ARBA" id="ARBA00022833"/>
    </source>
</evidence>
<gene>
    <name evidence="15" type="ORF">LCGC14_1122240</name>
</gene>
<dbReference type="InterPro" id="IPR001915">
    <property type="entry name" value="Peptidase_M48"/>
</dbReference>
<dbReference type="Gene3D" id="3.30.2010.10">
    <property type="entry name" value="Metalloproteases ('zincins'), catalytic domain"/>
    <property type="match status" value="1"/>
</dbReference>
<comment type="similarity">
    <text evidence="3">Belongs to the peptidase M48B family.</text>
</comment>
<keyword evidence="7" id="KW-0479">Metal-binding</keyword>
<feature type="transmembrane region" description="Helical" evidence="13">
    <location>
        <begin position="36"/>
        <end position="58"/>
    </location>
</feature>
<keyword evidence="6 13" id="KW-0812">Transmembrane</keyword>
<dbReference type="Pfam" id="PF01435">
    <property type="entry name" value="Peptidase_M48"/>
    <property type="match status" value="1"/>
</dbReference>
<sequence>MFDQIAANKRRTAILIILFIGVVIGLGYLFSKLFAFGPIGLVAVGAFAFFMSWSSYYYSDKIVLKATRARPLEHSEYPYLSNTIEGLAIAGGVPKPRAYVINDPSPNAFATGRNPENAVVAVTTGLLEKLDRQELEGVIAHEMSHIRNFDIRLMAVVSVLVGLVIIMADWFRFSMFFGGFDDNRNSNVAGIMVVVGIVLAIVAPIFAMLIQFAVSRRREYLADASAVQLTRYPTGLANALKKLASDKQQLKTASNATAHLFIVTPFKGKGIANLFSTHPPIEERIKRLKEIG</sequence>
<protein>
    <recommendedName>
        <fullName evidence="14">Peptidase M48 domain-containing protein</fullName>
    </recommendedName>
</protein>
<organism evidence="15">
    <name type="scientific">marine sediment metagenome</name>
    <dbReference type="NCBI Taxonomy" id="412755"/>
    <lineage>
        <taxon>unclassified sequences</taxon>
        <taxon>metagenomes</taxon>
        <taxon>ecological metagenomes</taxon>
    </lineage>
</organism>
<evidence type="ECO:0000256" key="3">
    <source>
        <dbReference type="ARBA" id="ARBA00009779"/>
    </source>
</evidence>
<proteinExistence type="inferred from homology"/>